<dbReference type="PIRSF" id="PIRSF000370">
    <property type="entry name" value="QueE"/>
    <property type="match status" value="1"/>
</dbReference>
<keyword evidence="3" id="KW-0479">Metal-binding</keyword>
<evidence type="ECO:0000256" key="2">
    <source>
        <dbReference type="ARBA" id="ARBA00022691"/>
    </source>
</evidence>
<dbReference type="CDD" id="cd01335">
    <property type="entry name" value="Radical_SAM"/>
    <property type="match status" value="1"/>
</dbReference>
<evidence type="ECO:0000256" key="6">
    <source>
        <dbReference type="ARBA" id="ARBA00023014"/>
    </source>
</evidence>
<evidence type="ECO:0000256" key="4">
    <source>
        <dbReference type="ARBA" id="ARBA00022842"/>
    </source>
</evidence>
<evidence type="ECO:0000256" key="5">
    <source>
        <dbReference type="ARBA" id="ARBA00023004"/>
    </source>
</evidence>
<dbReference type="RefSeq" id="YP_010751299.1">
    <property type="nucleotide sequence ID" value="NC_073368.1"/>
</dbReference>
<evidence type="ECO:0000313" key="9">
    <source>
        <dbReference type="EMBL" id="QGJ92679.1"/>
    </source>
</evidence>
<evidence type="ECO:0000259" key="8">
    <source>
        <dbReference type="Pfam" id="PF04055"/>
    </source>
</evidence>
<dbReference type="InterPro" id="IPR058240">
    <property type="entry name" value="rSAM_sf"/>
</dbReference>
<dbReference type="SUPFAM" id="SSF102114">
    <property type="entry name" value="Radical SAM enzymes"/>
    <property type="match status" value="1"/>
</dbReference>
<dbReference type="GeneID" id="80004966"/>
<evidence type="ECO:0000256" key="1">
    <source>
        <dbReference type="ARBA" id="ARBA00022485"/>
    </source>
</evidence>
<dbReference type="Gene3D" id="3.20.20.70">
    <property type="entry name" value="Aldolase class I"/>
    <property type="match status" value="1"/>
</dbReference>
<organism evidence="9 10">
    <name type="scientific">Microbacterium phage Megan</name>
    <dbReference type="NCBI Taxonomy" id="2656551"/>
    <lineage>
        <taxon>Viruses</taxon>
        <taxon>Duplodnaviria</taxon>
        <taxon>Heunggongvirae</taxon>
        <taxon>Uroviricota</taxon>
        <taxon>Caudoviricetes</taxon>
        <taxon>Hodgkinviridae</taxon>
        <taxon>Meganvirus</taxon>
        <taxon>Meganvirus megan</taxon>
    </lineage>
</organism>
<evidence type="ECO:0000313" key="10">
    <source>
        <dbReference type="Proteomes" id="UP000425388"/>
    </source>
</evidence>
<feature type="domain" description="Radical SAM core" evidence="8">
    <location>
        <begin position="50"/>
        <end position="132"/>
    </location>
</feature>
<dbReference type="GO" id="GO:0051539">
    <property type="term" value="F:4 iron, 4 sulfur cluster binding"/>
    <property type="evidence" value="ECO:0007669"/>
    <property type="project" value="UniProtKB-KW"/>
</dbReference>
<gene>
    <name evidence="9" type="primary">8</name>
    <name evidence="9" type="ORF">PBI_MEGAN_8</name>
</gene>
<reference evidence="9 10" key="1">
    <citation type="submission" date="2019-10" db="EMBL/GenBank/DDBJ databases">
        <authorList>
            <person name="Abad L.A."/>
            <person name="AUll H.A."/>
            <person name="Garlena R.A."/>
            <person name="Russell D.A."/>
            <person name="Pope W.H."/>
            <person name="Jacobs-Sera D."/>
            <person name="Hatfull G.F."/>
        </authorList>
    </citation>
    <scope>NUCLEOTIDE SEQUENCE [LARGE SCALE GENOMIC DNA]</scope>
</reference>
<proteinExistence type="inferred from homology"/>
<name>A0A649VKU2_9CAUD</name>
<dbReference type="Pfam" id="PF04055">
    <property type="entry name" value="Radical_SAM"/>
    <property type="match status" value="1"/>
</dbReference>
<keyword evidence="6" id="KW-0411">Iron-sulfur</keyword>
<keyword evidence="4" id="KW-0460">Magnesium</keyword>
<sequence length="251" mass="27957">MNMGALNARERDRDAEPERTLHLNLSEWFGPTIQGEGPAAGRLSSFVRLSGCNLTCSWCDSAYTWDWERFDRTREVHPTPVPDVLDIIDGLPGVVIITGGEPLLQTQALAAVMSDYRMSARTFHVETNGTRPLGPTAPYWDTIICSPKIIPSADQGPLAHRLAPSVVEDDRTHFKFVVHDQADLDAIDSLVEHSTALRWAMQDHRVWLMPEGVTPDALTARTPFVANAAVERGLNFSSRLHVYGWHDVRGH</sequence>
<keyword evidence="10" id="KW-1185">Reference proteome</keyword>
<evidence type="ECO:0000256" key="7">
    <source>
        <dbReference type="ARBA" id="ARBA00023239"/>
    </source>
</evidence>
<dbReference type="InterPro" id="IPR007197">
    <property type="entry name" value="rSAM"/>
</dbReference>
<dbReference type="GO" id="GO:0016829">
    <property type="term" value="F:lyase activity"/>
    <property type="evidence" value="ECO:0007669"/>
    <property type="project" value="UniProtKB-KW"/>
</dbReference>
<protein>
    <submittedName>
        <fullName evidence="9">QueE-like queosine biosynthesis protein</fullName>
    </submittedName>
</protein>
<dbReference type="PANTHER" id="PTHR42836:SF1">
    <property type="entry name" value="7-CARBOXY-7-DEAZAGUANINE SYNTHASE"/>
    <property type="match status" value="1"/>
</dbReference>
<accession>A0A649VKU2</accession>
<keyword evidence="7" id="KW-0456">Lyase</keyword>
<dbReference type="EMBL" id="MN586020">
    <property type="protein sequence ID" value="QGJ92679.1"/>
    <property type="molecule type" value="Genomic_DNA"/>
</dbReference>
<dbReference type="Proteomes" id="UP000425388">
    <property type="component" value="Segment"/>
</dbReference>
<dbReference type="KEGG" id="vg:80004966"/>
<keyword evidence="1" id="KW-0004">4Fe-4S</keyword>
<dbReference type="GO" id="GO:0046872">
    <property type="term" value="F:metal ion binding"/>
    <property type="evidence" value="ECO:0007669"/>
    <property type="project" value="UniProtKB-KW"/>
</dbReference>
<evidence type="ECO:0000256" key="3">
    <source>
        <dbReference type="ARBA" id="ARBA00022723"/>
    </source>
</evidence>
<dbReference type="InterPro" id="IPR013785">
    <property type="entry name" value="Aldolase_TIM"/>
</dbReference>
<keyword evidence="2" id="KW-0949">S-adenosyl-L-methionine</keyword>
<dbReference type="InterPro" id="IPR024924">
    <property type="entry name" value="7-CO-7-deazaguanine_synth-like"/>
</dbReference>
<dbReference type="PANTHER" id="PTHR42836">
    <property type="entry name" value="7-CARBOXY-7-DEAZAGUANINE SYNTHASE"/>
    <property type="match status" value="1"/>
</dbReference>
<dbReference type="HAMAP" id="MF_00917">
    <property type="entry name" value="QueE"/>
    <property type="match status" value="1"/>
</dbReference>
<dbReference type="SFLD" id="SFLDS00029">
    <property type="entry name" value="Radical_SAM"/>
    <property type="match status" value="1"/>
</dbReference>
<keyword evidence="5" id="KW-0408">Iron</keyword>